<dbReference type="InterPro" id="IPR003593">
    <property type="entry name" value="AAA+_ATPase"/>
</dbReference>
<dbReference type="SMART" id="SM00044">
    <property type="entry name" value="CYCc"/>
    <property type="match status" value="1"/>
</dbReference>
<dbReference type="PROSITE" id="PS50125">
    <property type="entry name" value="GUANYLATE_CYCLASE_2"/>
    <property type="match status" value="1"/>
</dbReference>
<evidence type="ECO:0000256" key="2">
    <source>
        <dbReference type="ARBA" id="ARBA00022840"/>
    </source>
</evidence>
<keyword evidence="2 4" id="KW-0067">ATP-binding</keyword>
<keyword evidence="5" id="KW-1185">Reference proteome</keyword>
<evidence type="ECO:0000313" key="4">
    <source>
        <dbReference type="EMBL" id="MFD1342236.1"/>
    </source>
</evidence>
<dbReference type="PANTHER" id="PTHR16305:SF28">
    <property type="entry name" value="GUANYLATE CYCLASE DOMAIN-CONTAINING PROTEIN"/>
    <property type="match status" value="1"/>
</dbReference>
<sequence>MSPEIREFLAALGLVDVVGKLEAEDIDEELFWHLEERDLKEIGLTLGQRKKLIRALSDRAKEAGDVRAEPTPAPATGGGLSLRRLTVLFSDLVGSTELGSHLSAEDMHDLLQLYYQAARRVARRFGGYITSLQGDGVVVLFGYPKTLTANAERAIAAGLALQAELQRLAATSGPVPKLQARIGVASGTAVVGLEETALGGDRVQLVGSVVNRAARLQTVAEPGAVVADDQTRVQSDRRFRFARLPDASLKGFERPVPVSRAMGERRSGNEIDREAELRPLGRDAIQARLSAALSDAASGKGSLVFVHGEAGIGKTTALTALARTASEQEIDAIHLACASMASNTALRPVLDRLSEALGSSGPEGLDALLPEVEPAARDSVARALGYEIEGPAPAAARERAQLLEALTHWLLGSGCKTRLLMVEDLHWADPTTIELLAQLAKRLENRSCACVVTSRMEPPDSLTEAGALRVEPLAPLAADGAEALLARRLGATALPESLRDRILEKSGGNPLMIDTLARAARSWSDADLTRGVAVPDSIYESLAAQVDTLDAGRAVAAMLSVIDGGAEIGFLAELLDIPLVDLADALEELRALGVVPLTHGESHANVRFRHSLYRDVIYERLLSPERRALHAAVFDGLRRRDPEVETQRPDLLAQHAMGAELWAEAAPLSIAAAERGLAGSALIEAGAYLDQAEAALGKLEKTRETDRLRLRALGAMASLKRAREGIASDAAGRLAREILALARELGETKTELAAYFGIYSHALVKADYRAADDWSGKLMQAARERGDPIFMMVGTRAVGSVALHTGRPERARDLLQQALAEYDIDKHAYLAHQHGYDHAEIASVFLAKAQWLCGDLEAAQDVSKFAVAHSRRIGHAHSLAQALAFRAMLGGLSRDGGPMAEAGDEAYEIGKRYELPVMRDAGLYFAAAARLLSRDAPVTVEDVDHLQELSRGFRAVNPYNYGPLSSSFLASAMLRAGLVEDAHDELDHGERVQERTGEAWTSSELLRLRARAFDAEGAAAKAREARTLAYKHASDQGAVTLALRVACDMAERDGDLSRVAQDMAKLASQDESWDLRRARAVLDAAVTD</sequence>
<dbReference type="EMBL" id="JBHTMU010000009">
    <property type="protein sequence ID" value="MFD1342236.1"/>
    <property type="molecule type" value="Genomic_DNA"/>
</dbReference>
<reference evidence="5" key="1">
    <citation type="journal article" date="2019" name="Int. J. Syst. Evol. Microbiol.">
        <title>The Global Catalogue of Microorganisms (GCM) 10K type strain sequencing project: providing services to taxonomists for standard genome sequencing and annotation.</title>
        <authorList>
            <consortium name="The Broad Institute Genomics Platform"/>
            <consortium name="The Broad Institute Genome Sequencing Center for Infectious Disease"/>
            <person name="Wu L."/>
            <person name="Ma J."/>
        </authorList>
    </citation>
    <scope>NUCLEOTIDE SEQUENCE [LARGE SCALE GENOMIC DNA]</scope>
    <source>
        <strain evidence="5">CCUG 62953</strain>
    </source>
</reference>
<dbReference type="CDD" id="cd07302">
    <property type="entry name" value="CHD"/>
    <property type="match status" value="1"/>
</dbReference>
<name>A0ABW3ZGC3_9RHOB</name>
<evidence type="ECO:0000256" key="1">
    <source>
        <dbReference type="ARBA" id="ARBA00022741"/>
    </source>
</evidence>
<dbReference type="SUPFAM" id="SSF47769">
    <property type="entry name" value="SAM/Pointed domain"/>
    <property type="match status" value="1"/>
</dbReference>
<gene>
    <name evidence="4" type="ORF">ACFQ4E_07385</name>
</gene>
<evidence type="ECO:0000259" key="3">
    <source>
        <dbReference type="PROSITE" id="PS50125"/>
    </source>
</evidence>
<dbReference type="Pfam" id="PF13191">
    <property type="entry name" value="AAA_16"/>
    <property type="match status" value="1"/>
</dbReference>
<dbReference type="GO" id="GO:0005524">
    <property type="term" value="F:ATP binding"/>
    <property type="evidence" value="ECO:0007669"/>
    <property type="project" value="UniProtKB-KW"/>
</dbReference>
<dbReference type="PANTHER" id="PTHR16305">
    <property type="entry name" value="TESTICULAR SOLUBLE ADENYLYL CYCLASE"/>
    <property type="match status" value="1"/>
</dbReference>
<organism evidence="4 5">
    <name type="scientific">Litorisediminicola beolgyonensis</name>
    <dbReference type="NCBI Taxonomy" id="1173614"/>
    <lineage>
        <taxon>Bacteria</taxon>
        <taxon>Pseudomonadati</taxon>
        <taxon>Pseudomonadota</taxon>
        <taxon>Alphaproteobacteria</taxon>
        <taxon>Rhodobacterales</taxon>
        <taxon>Paracoccaceae</taxon>
        <taxon>Litorisediminicola</taxon>
    </lineage>
</organism>
<dbReference type="SUPFAM" id="SSF55073">
    <property type="entry name" value="Nucleotide cyclase"/>
    <property type="match status" value="1"/>
</dbReference>
<dbReference type="Gene3D" id="1.10.150.50">
    <property type="entry name" value="Transcription Factor, Ets-1"/>
    <property type="match status" value="1"/>
</dbReference>
<protein>
    <submittedName>
        <fullName evidence="4">ATP-binding protein</fullName>
    </submittedName>
</protein>
<dbReference type="InterPro" id="IPR029787">
    <property type="entry name" value="Nucleotide_cyclase"/>
</dbReference>
<dbReference type="Gene3D" id="3.30.70.1230">
    <property type="entry name" value="Nucleotide cyclase"/>
    <property type="match status" value="1"/>
</dbReference>
<dbReference type="Gene3D" id="1.25.40.10">
    <property type="entry name" value="Tetratricopeptide repeat domain"/>
    <property type="match status" value="1"/>
</dbReference>
<accession>A0ABW3ZGC3</accession>
<dbReference type="InterPro" id="IPR011990">
    <property type="entry name" value="TPR-like_helical_dom_sf"/>
</dbReference>
<comment type="caution">
    <text evidence="4">The sequence shown here is derived from an EMBL/GenBank/DDBJ whole genome shotgun (WGS) entry which is preliminary data.</text>
</comment>
<dbReference type="InterPro" id="IPR013761">
    <property type="entry name" value="SAM/pointed_sf"/>
</dbReference>
<dbReference type="SUPFAM" id="SSF52540">
    <property type="entry name" value="P-loop containing nucleoside triphosphate hydrolases"/>
    <property type="match status" value="1"/>
</dbReference>
<dbReference type="Pfam" id="PF00211">
    <property type="entry name" value="Guanylate_cyc"/>
    <property type="match status" value="1"/>
</dbReference>
<dbReference type="InterPro" id="IPR027417">
    <property type="entry name" value="P-loop_NTPase"/>
</dbReference>
<dbReference type="InterPro" id="IPR041664">
    <property type="entry name" value="AAA_16"/>
</dbReference>
<keyword evidence="1" id="KW-0547">Nucleotide-binding</keyword>
<dbReference type="Gene3D" id="3.40.50.300">
    <property type="entry name" value="P-loop containing nucleotide triphosphate hydrolases"/>
    <property type="match status" value="1"/>
</dbReference>
<dbReference type="RefSeq" id="WP_386802297.1">
    <property type="nucleotide sequence ID" value="NZ_JBHTMU010000009.1"/>
</dbReference>
<dbReference type="SMART" id="SM00382">
    <property type="entry name" value="AAA"/>
    <property type="match status" value="1"/>
</dbReference>
<evidence type="ECO:0000313" key="5">
    <source>
        <dbReference type="Proteomes" id="UP001597135"/>
    </source>
</evidence>
<proteinExistence type="predicted"/>
<feature type="domain" description="Guanylate cyclase" evidence="3">
    <location>
        <begin position="86"/>
        <end position="217"/>
    </location>
</feature>
<dbReference type="InterPro" id="IPR001054">
    <property type="entry name" value="A/G_cyclase"/>
</dbReference>
<dbReference type="Proteomes" id="UP001597135">
    <property type="component" value="Unassembled WGS sequence"/>
</dbReference>